<reference evidence="13 14" key="1">
    <citation type="submission" date="2016-07" db="EMBL/GenBank/DDBJ databases">
        <title>Pervasive Adenine N6-methylation of Active Genes in Fungi.</title>
        <authorList>
            <consortium name="DOE Joint Genome Institute"/>
            <person name="Mondo S.J."/>
            <person name="Dannebaum R.O."/>
            <person name="Kuo R.C."/>
            <person name="Labutti K."/>
            <person name="Haridas S."/>
            <person name="Kuo A."/>
            <person name="Salamov A."/>
            <person name="Ahrendt S.R."/>
            <person name="Lipzen A."/>
            <person name="Sullivan W."/>
            <person name="Andreopoulos W.B."/>
            <person name="Clum A."/>
            <person name="Lindquist E."/>
            <person name="Daum C."/>
            <person name="Ramamoorthy G.K."/>
            <person name="Gryganskyi A."/>
            <person name="Culley D."/>
            <person name="Magnuson J.K."/>
            <person name="James T.Y."/>
            <person name="O'Malley M.A."/>
            <person name="Stajich J.E."/>
            <person name="Spatafora J.W."/>
            <person name="Visel A."/>
            <person name="Grigoriev I.V."/>
        </authorList>
    </citation>
    <scope>NUCLEOTIDE SEQUENCE [LARGE SCALE GENOMIC DNA]</scope>
    <source>
        <strain evidence="13 14">JEL800</strain>
    </source>
</reference>
<keyword evidence="6" id="KW-0509">mRNA transport</keyword>
<keyword evidence="9" id="KW-0811">Translocation</keyword>
<evidence type="ECO:0000256" key="12">
    <source>
        <dbReference type="ARBA" id="ARBA00023242"/>
    </source>
</evidence>
<protein>
    <submittedName>
        <fullName evidence="13">Uncharacterized protein</fullName>
    </submittedName>
</protein>
<evidence type="ECO:0000256" key="7">
    <source>
        <dbReference type="ARBA" id="ARBA00022927"/>
    </source>
</evidence>
<keyword evidence="7" id="KW-0653">Protein transport</keyword>
<evidence type="ECO:0000256" key="10">
    <source>
        <dbReference type="ARBA" id="ARBA00023132"/>
    </source>
</evidence>
<sequence>MSPASPIKRAKLLTGAVKPSPVKNDNVIGTLLDSLQETSDSASVPSMNGSAADPKGLYKVGNSKEKTKAWHSAVSVESVVKFVGLESVVKKLQGLVGPKQGKGLRRVTREAFADYEVISLAIQSVSKLVISGTKEDKYGIVQRDIPDILESLVNCLVAVETHLSSPPAALERSHGRKQHGAVVLREPEAMIHVLKTNIYYIITSLGDDLGRYRVNANIAERLKRFVDYLE</sequence>
<dbReference type="GO" id="GO:0051028">
    <property type="term" value="P:mRNA transport"/>
    <property type="evidence" value="ECO:0007669"/>
    <property type="project" value="UniProtKB-KW"/>
</dbReference>
<dbReference type="InterPro" id="IPR019049">
    <property type="entry name" value="Nucleoporin_prot_Ndc1/Nup"/>
</dbReference>
<keyword evidence="12" id="KW-0539">Nucleus</keyword>
<dbReference type="Proteomes" id="UP000193642">
    <property type="component" value="Unassembled WGS sequence"/>
</dbReference>
<proteinExistence type="inferred from homology"/>
<comment type="caution">
    <text evidence="13">The sequence shown here is derived from an EMBL/GenBank/DDBJ whole genome shotgun (WGS) entry which is preliminary data.</text>
</comment>
<evidence type="ECO:0000256" key="2">
    <source>
        <dbReference type="ARBA" id="ARBA00004567"/>
    </source>
</evidence>
<evidence type="ECO:0000256" key="8">
    <source>
        <dbReference type="ARBA" id="ARBA00022989"/>
    </source>
</evidence>
<dbReference type="GO" id="GO:0015031">
    <property type="term" value="P:protein transport"/>
    <property type="evidence" value="ECO:0007669"/>
    <property type="project" value="UniProtKB-KW"/>
</dbReference>
<name>A0A1Y2C0C9_9FUNG</name>
<keyword evidence="4" id="KW-0813">Transport</keyword>
<keyword evidence="8" id="KW-1133">Transmembrane helix</keyword>
<evidence type="ECO:0000256" key="11">
    <source>
        <dbReference type="ARBA" id="ARBA00023136"/>
    </source>
</evidence>
<keyword evidence="14" id="KW-1185">Reference proteome</keyword>
<keyword evidence="5" id="KW-0812">Transmembrane</keyword>
<evidence type="ECO:0000256" key="5">
    <source>
        <dbReference type="ARBA" id="ARBA00022692"/>
    </source>
</evidence>
<keyword evidence="10" id="KW-0906">Nuclear pore complex</keyword>
<comment type="similarity">
    <text evidence="3">Belongs to the NDC1 family.</text>
</comment>
<dbReference type="STRING" id="329046.A0A1Y2C0C9"/>
<dbReference type="AlphaFoldDB" id="A0A1Y2C0C9"/>
<dbReference type="GO" id="GO:0006999">
    <property type="term" value="P:nuclear pore organization"/>
    <property type="evidence" value="ECO:0007669"/>
    <property type="project" value="TreeGrafter"/>
</dbReference>
<evidence type="ECO:0000256" key="1">
    <source>
        <dbReference type="ARBA" id="ARBA00004232"/>
    </source>
</evidence>
<evidence type="ECO:0000256" key="6">
    <source>
        <dbReference type="ARBA" id="ARBA00022816"/>
    </source>
</evidence>
<organism evidence="13 14">
    <name type="scientific">Rhizoclosmatium globosum</name>
    <dbReference type="NCBI Taxonomy" id="329046"/>
    <lineage>
        <taxon>Eukaryota</taxon>
        <taxon>Fungi</taxon>
        <taxon>Fungi incertae sedis</taxon>
        <taxon>Chytridiomycota</taxon>
        <taxon>Chytridiomycota incertae sedis</taxon>
        <taxon>Chytridiomycetes</taxon>
        <taxon>Chytridiales</taxon>
        <taxon>Chytriomycetaceae</taxon>
        <taxon>Rhizoclosmatium</taxon>
    </lineage>
</organism>
<evidence type="ECO:0000256" key="3">
    <source>
        <dbReference type="ARBA" id="ARBA00005760"/>
    </source>
</evidence>
<dbReference type="GO" id="GO:0031965">
    <property type="term" value="C:nuclear membrane"/>
    <property type="evidence" value="ECO:0007669"/>
    <property type="project" value="UniProtKB-SubCell"/>
</dbReference>
<dbReference type="PANTHER" id="PTHR13269:SF6">
    <property type="entry name" value="NUCLEOPORIN NDC1"/>
    <property type="match status" value="1"/>
</dbReference>
<dbReference type="GO" id="GO:0005816">
    <property type="term" value="C:spindle pole body"/>
    <property type="evidence" value="ECO:0007669"/>
    <property type="project" value="TreeGrafter"/>
</dbReference>
<evidence type="ECO:0000256" key="4">
    <source>
        <dbReference type="ARBA" id="ARBA00022448"/>
    </source>
</evidence>
<dbReference type="GO" id="GO:0030674">
    <property type="term" value="F:protein-macromolecule adaptor activity"/>
    <property type="evidence" value="ECO:0007669"/>
    <property type="project" value="TreeGrafter"/>
</dbReference>
<gene>
    <name evidence="13" type="ORF">BCR33DRAFT_367066</name>
</gene>
<dbReference type="GO" id="GO:0070762">
    <property type="term" value="C:nuclear pore transmembrane ring"/>
    <property type="evidence" value="ECO:0007669"/>
    <property type="project" value="TreeGrafter"/>
</dbReference>
<evidence type="ECO:0000256" key="9">
    <source>
        <dbReference type="ARBA" id="ARBA00023010"/>
    </source>
</evidence>
<comment type="subcellular location">
    <subcellularLocation>
        <location evidence="1">Nucleus membrane</location>
        <topology evidence="1">Multi-pass membrane protein</topology>
    </subcellularLocation>
    <subcellularLocation>
        <location evidence="2">Nucleus</location>
        <location evidence="2">Nuclear pore complex</location>
    </subcellularLocation>
</comment>
<dbReference type="Pfam" id="PF09531">
    <property type="entry name" value="Ndc1_Nup"/>
    <property type="match status" value="1"/>
</dbReference>
<dbReference type="PANTHER" id="PTHR13269">
    <property type="entry name" value="NUCLEOPORIN NDC1"/>
    <property type="match status" value="1"/>
</dbReference>
<evidence type="ECO:0000313" key="14">
    <source>
        <dbReference type="Proteomes" id="UP000193642"/>
    </source>
</evidence>
<evidence type="ECO:0000313" key="13">
    <source>
        <dbReference type="EMBL" id="ORY40492.1"/>
    </source>
</evidence>
<dbReference type="OrthoDB" id="67850at2759"/>
<accession>A0A1Y2C0C9</accession>
<dbReference type="EMBL" id="MCGO01000035">
    <property type="protein sequence ID" value="ORY40492.1"/>
    <property type="molecule type" value="Genomic_DNA"/>
</dbReference>
<keyword evidence="11" id="KW-0472">Membrane</keyword>